<dbReference type="Proteomes" id="UP000005212">
    <property type="component" value="Plasmid unnamed24"/>
</dbReference>
<dbReference type="AlphaFoldDB" id="I0FEV8"/>
<dbReference type="EMBL" id="CP003450">
    <property type="protein sequence ID" value="AFI32014.1"/>
    <property type="molecule type" value="Genomic_DNA"/>
</dbReference>
<reference evidence="2" key="2">
    <citation type="submission" date="2012-03" db="EMBL/GenBank/DDBJ databases">
        <title>Complete genome sequence of Borrelia crocidurae.</title>
        <authorList>
            <person name="Elbir H."/>
            <person name="Gimenez G."/>
            <person name="Robert C."/>
            <person name="Raoult D."/>
            <person name="Drancourt M."/>
        </authorList>
    </citation>
    <scope>NUCLEOTIDE SEQUENCE [LARGE SCALE GENOMIC DNA]</scope>
    <source>
        <strain evidence="2">Achema</strain>
        <plasmid evidence="2">unnamed24</plasmid>
    </source>
</reference>
<organism evidence="1 2">
    <name type="scientific">Borrelia crocidurae (strain Achema)</name>
    <dbReference type="NCBI Taxonomy" id="1155096"/>
    <lineage>
        <taxon>Bacteria</taxon>
        <taxon>Pseudomonadati</taxon>
        <taxon>Spirochaetota</taxon>
        <taxon>Spirochaetia</taxon>
        <taxon>Spirochaetales</taxon>
        <taxon>Borreliaceae</taxon>
        <taxon>Borrelia</taxon>
    </lineage>
</organism>
<geneLocation type="plasmid" evidence="2">
    <name>unnamed24</name>
</geneLocation>
<dbReference type="KEGG" id="bcw:Q7M_1257"/>
<dbReference type="HOGENOM" id="CLU_3213183_0_0_12"/>
<accession>I0FEV8</accession>
<name>I0FEV8_BORCA</name>
<sequence length="44" mass="5147">MNDNSLEHFNENTNDRINHIVINPCLIHYKIKDTKNLIPSISNL</sequence>
<keyword evidence="1" id="KW-0614">Plasmid</keyword>
<gene>
    <name evidence="1" type="ordered locus">Q7M_1257</name>
</gene>
<reference evidence="1 2" key="1">
    <citation type="journal article" date="2012" name="J. Bacteriol.">
        <title>Complete Genome Sequence of Borrelia crocidurae.</title>
        <authorList>
            <person name="Elbir H."/>
            <person name="Gimenez G."/>
            <person name="Robert C."/>
            <person name="Bergstrom S."/>
            <person name="Cutler S."/>
            <person name="Raoult D."/>
            <person name="Drancourt M."/>
        </authorList>
    </citation>
    <scope>NUCLEOTIDE SEQUENCE [LARGE SCALE GENOMIC DNA]</scope>
    <source>
        <strain evidence="1 2">Achema</strain>
        <plasmid evidence="2">unnamed24</plasmid>
    </source>
</reference>
<evidence type="ECO:0000313" key="2">
    <source>
        <dbReference type="Proteomes" id="UP000005212"/>
    </source>
</evidence>
<protein>
    <submittedName>
        <fullName evidence="1">Uncharacterized protein</fullName>
    </submittedName>
</protein>
<proteinExistence type="predicted"/>
<evidence type="ECO:0000313" key="1">
    <source>
        <dbReference type="EMBL" id="AFI32014.1"/>
    </source>
</evidence>